<reference evidence="4 5" key="1">
    <citation type="journal article" date="2016" name="Nat. Commun.">
        <title>Thousands of microbial genomes shed light on interconnected biogeochemical processes in an aquifer system.</title>
        <authorList>
            <person name="Anantharaman K."/>
            <person name="Brown C.T."/>
            <person name="Hug L.A."/>
            <person name="Sharon I."/>
            <person name="Castelle C.J."/>
            <person name="Probst A.J."/>
            <person name="Thomas B.C."/>
            <person name="Singh A."/>
            <person name="Wilkins M.J."/>
            <person name="Karaoz U."/>
            <person name="Brodie E.L."/>
            <person name="Williams K.H."/>
            <person name="Hubbard S.S."/>
            <person name="Banfield J.F."/>
        </authorList>
    </citation>
    <scope>NUCLEOTIDE SEQUENCE [LARGE SCALE GENOMIC DNA]</scope>
</reference>
<dbReference type="FunFam" id="3.20.10.10:FF:000002">
    <property type="entry name" value="D-alanine aminotransferase"/>
    <property type="match status" value="1"/>
</dbReference>
<dbReference type="InterPro" id="IPR050571">
    <property type="entry name" value="Class-IV_PLP-Dep_Aminotrnsfr"/>
</dbReference>
<protein>
    <submittedName>
        <fullName evidence="4">Uncharacterized protein</fullName>
    </submittedName>
</protein>
<proteinExistence type="inferred from homology"/>
<dbReference type="Gene3D" id="3.30.470.10">
    <property type="match status" value="1"/>
</dbReference>
<comment type="similarity">
    <text evidence="2">Belongs to the class-IV pyridoxal-phosphate-dependent aminotransferase family.</text>
</comment>
<evidence type="ECO:0000256" key="1">
    <source>
        <dbReference type="ARBA" id="ARBA00001933"/>
    </source>
</evidence>
<dbReference type="GO" id="GO:0046394">
    <property type="term" value="P:carboxylic acid biosynthetic process"/>
    <property type="evidence" value="ECO:0007669"/>
    <property type="project" value="UniProtKB-ARBA"/>
</dbReference>
<comment type="caution">
    <text evidence="4">The sequence shown here is derived from an EMBL/GenBank/DDBJ whole genome shotgun (WGS) entry which is preliminary data.</text>
</comment>
<dbReference type="STRING" id="1798382.A3D77_05215"/>
<dbReference type="PANTHER" id="PTHR42743:SF11">
    <property type="entry name" value="AMINODEOXYCHORISMATE LYASE"/>
    <property type="match status" value="1"/>
</dbReference>
<dbReference type="Gene3D" id="3.20.10.10">
    <property type="entry name" value="D-amino Acid Aminotransferase, subunit A, domain 2"/>
    <property type="match status" value="1"/>
</dbReference>
<organism evidence="4 5">
    <name type="scientific">Candidatus Gottesmanbacteria bacterium RIFCSPHIGHO2_02_FULL_39_11</name>
    <dbReference type="NCBI Taxonomy" id="1798382"/>
    <lineage>
        <taxon>Bacteria</taxon>
        <taxon>Candidatus Gottesmaniibacteriota</taxon>
    </lineage>
</organism>
<gene>
    <name evidence="4" type="ORF">A3D77_05215</name>
</gene>
<name>A0A1F5ZP85_9BACT</name>
<dbReference type="CDD" id="cd00449">
    <property type="entry name" value="PLPDE_IV"/>
    <property type="match status" value="1"/>
</dbReference>
<evidence type="ECO:0000256" key="2">
    <source>
        <dbReference type="ARBA" id="ARBA00009320"/>
    </source>
</evidence>
<dbReference type="GO" id="GO:0005829">
    <property type="term" value="C:cytosol"/>
    <property type="evidence" value="ECO:0007669"/>
    <property type="project" value="TreeGrafter"/>
</dbReference>
<comment type="cofactor">
    <cofactor evidence="1">
        <name>pyridoxal 5'-phosphate</name>
        <dbReference type="ChEBI" id="CHEBI:597326"/>
    </cofactor>
</comment>
<dbReference type="Proteomes" id="UP000176923">
    <property type="component" value="Unassembled WGS sequence"/>
</dbReference>
<dbReference type="GO" id="GO:0008652">
    <property type="term" value="P:amino acid biosynthetic process"/>
    <property type="evidence" value="ECO:0007669"/>
    <property type="project" value="UniProtKB-ARBA"/>
</dbReference>
<dbReference type="SUPFAM" id="SSF56752">
    <property type="entry name" value="D-aminoacid aminotransferase-like PLP-dependent enzymes"/>
    <property type="match status" value="1"/>
</dbReference>
<evidence type="ECO:0000256" key="3">
    <source>
        <dbReference type="ARBA" id="ARBA00022898"/>
    </source>
</evidence>
<dbReference type="AlphaFoldDB" id="A0A1F5ZP85"/>
<dbReference type="InterPro" id="IPR036038">
    <property type="entry name" value="Aminotransferase-like"/>
</dbReference>
<dbReference type="GO" id="GO:0003824">
    <property type="term" value="F:catalytic activity"/>
    <property type="evidence" value="ECO:0007669"/>
    <property type="project" value="InterPro"/>
</dbReference>
<dbReference type="InterPro" id="IPR043131">
    <property type="entry name" value="BCAT-like_N"/>
</dbReference>
<dbReference type="InterPro" id="IPR043132">
    <property type="entry name" value="BCAT-like_C"/>
</dbReference>
<dbReference type="InterPro" id="IPR001544">
    <property type="entry name" value="Aminotrans_IV"/>
</dbReference>
<dbReference type="PANTHER" id="PTHR42743">
    <property type="entry name" value="AMINO-ACID AMINOTRANSFERASE"/>
    <property type="match status" value="1"/>
</dbReference>
<accession>A0A1F5ZP85</accession>
<evidence type="ECO:0000313" key="5">
    <source>
        <dbReference type="Proteomes" id="UP000176923"/>
    </source>
</evidence>
<dbReference type="Pfam" id="PF01063">
    <property type="entry name" value="Aminotran_4"/>
    <property type="match status" value="1"/>
</dbReference>
<keyword evidence="3" id="KW-0663">Pyridoxal phosphate</keyword>
<sequence length="265" mass="30584">MLPISEAHVSLSNIEYSYGFGVYETIRVNNKIPYFLKEHLERLELSAKTIGLDHIFNTDQITEWVSDFIEKISEATFNLKLLLIGAVKKEDAQIFILASSPLFPERKWFKEGIKTITLKYERYWPHAKTLNMLGSYIAYKKAKENGCYDALLINRREEITEGTRTNVYFVKGSTLYSPPSSDILLGVMRMVLLRLIQASKIGFRQVCIPYKDISKFDGAFLTSTSSKILPIKQIDDYYFGEIPSLTRNLMKKLNEYLDMCKGILR</sequence>
<evidence type="ECO:0000313" key="4">
    <source>
        <dbReference type="EMBL" id="OGG13912.1"/>
    </source>
</evidence>
<dbReference type="EMBL" id="MFJL01000034">
    <property type="protein sequence ID" value="OGG13912.1"/>
    <property type="molecule type" value="Genomic_DNA"/>
</dbReference>